<dbReference type="Proteomes" id="UP000324209">
    <property type="component" value="Chromosome"/>
</dbReference>
<reference evidence="1 2" key="1">
    <citation type="submission" date="2019-02" db="EMBL/GenBank/DDBJ databases">
        <title>Complete Genome Sequence and Methylome Analysis of free living Spirochaetas.</title>
        <authorList>
            <person name="Fomenkov A."/>
            <person name="Dubinina G."/>
            <person name="Leshcheva N."/>
            <person name="Mikheeva N."/>
            <person name="Grabovich M."/>
            <person name="Vincze T."/>
            <person name="Roberts R.J."/>
        </authorList>
    </citation>
    <scope>NUCLEOTIDE SEQUENCE [LARGE SCALE GENOMIC DNA]</scope>
    <source>
        <strain evidence="1 2">K2</strain>
    </source>
</reference>
<evidence type="ECO:0000313" key="1">
    <source>
        <dbReference type="EMBL" id="QEN07076.1"/>
    </source>
</evidence>
<name>A0A5C1QKM5_9SPIO</name>
<dbReference type="AlphaFoldDB" id="A0A5C1QKM5"/>
<accession>A0A5C1QKM5</accession>
<dbReference type="OrthoDB" id="9807855at2"/>
<gene>
    <name evidence="1" type="ORF">EXM22_03400</name>
</gene>
<dbReference type="KEGG" id="ock:EXM22_03400"/>
<sequence length="72" mass="8315">METDENIEFLRELAQTKMPFGKYAGRYLVDLPEAYVLWFKAKGFPKGKLGLQLESLLEIKLNGLEGLVRKIR</sequence>
<dbReference type="Pfam" id="PF12843">
    <property type="entry name" value="QSregVF_b"/>
    <property type="match status" value="1"/>
</dbReference>
<evidence type="ECO:0000313" key="2">
    <source>
        <dbReference type="Proteomes" id="UP000324209"/>
    </source>
</evidence>
<protein>
    <recommendedName>
        <fullName evidence="3">DUF3820 family protein</fullName>
    </recommendedName>
</protein>
<dbReference type="EMBL" id="CP036150">
    <property type="protein sequence ID" value="QEN07076.1"/>
    <property type="molecule type" value="Genomic_DNA"/>
</dbReference>
<organism evidence="1 2">
    <name type="scientific">Oceanispirochaeta crateris</name>
    <dbReference type="NCBI Taxonomy" id="2518645"/>
    <lineage>
        <taxon>Bacteria</taxon>
        <taxon>Pseudomonadati</taxon>
        <taxon>Spirochaetota</taxon>
        <taxon>Spirochaetia</taxon>
        <taxon>Spirochaetales</taxon>
        <taxon>Spirochaetaceae</taxon>
        <taxon>Oceanispirochaeta</taxon>
    </lineage>
</organism>
<proteinExistence type="predicted"/>
<dbReference type="InterPro" id="IPR024530">
    <property type="entry name" value="QSregVF_b"/>
</dbReference>
<keyword evidence="2" id="KW-1185">Reference proteome</keyword>
<evidence type="ECO:0008006" key="3">
    <source>
        <dbReference type="Google" id="ProtNLM"/>
    </source>
</evidence>
<dbReference type="RefSeq" id="WP_149485158.1">
    <property type="nucleotide sequence ID" value="NZ_CP036150.1"/>
</dbReference>